<evidence type="ECO:0000256" key="10">
    <source>
        <dbReference type="ARBA" id="ARBA00023239"/>
    </source>
</evidence>
<dbReference type="CDD" id="cd07304">
    <property type="entry name" value="Chorismate_synthase"/>
    <property type="match status" value="1"/>
</dbReference>
<organism evidence="13 14">
    <name type="scientific">Suicoccus acidiformans</name>
    <dbReference type="NCBI Taxonomy" id="2036206"/>
    <lineage>
        <taxon>Bacteria</taxon>
        <taxon>Bacillati</taxon>
        <taxon>Bacillota</taxon>
        <taxon>Bacilli</taxon>
        <taxon>Lactobacillales</taxon>
        <taxon>Aerococcaceae</taxon>
        <taxon>Suicoccus</taxon>
    </lineage>
</organism>
<dbReference type="PIRSF" id="PIRSF001456">
    <property type="entry name" value="Chorismate_synth"/>
    <property type="match status" value="1"/>
</dbReference>
<keyword evidence="6 11" id="KW-0288">FMN</keyword>
<dbReference type="InterPro" id="IPR035904">
    <property type="entry name" value="Chorismate_synth_AroC_sf"/>
</dbReference>
<proteinExistence type="inferred from homology"/>
<dbReference type="NCBIfam" id="NF003793">
    <property type="entry name" value="PRK05382.1"/>
    <property type="match status" value="1"/>
</dbReference>
<evidence type="ECO:0000256" key="3">
    <source>
        <dbReference type="ARBA" id="ARBA00013036"/>
    </source>
</evidence>
<feature type="region of interest" description="Disordered" evidence="12">
    <location>
        <begin position="46"/>
        <end position="65"/>
    </location>
</feature>
<dbReference type="GO" id="GO:0004107">
    <property type="term" value="F:chorismate synthase activity"/>
    <property type="evidence" value="ECO:0007669"/>
    <property type="project" value="UniProtKB-UniRule"/>
</dbReference>
<dbReference type="SUPFAM" id="SSF103263">
    <property type="entry name" value="Chorismate synthase, AroC"/>
    <property type="match status" value="1"/>
</dbReference>
<dbReference type="PANTHER" id="PTHR21085:SF0">
    <property type="entry name" value="CHORISMATE SYNTHASE"/>
    <property type="match status" value="1"/>
</dbReference>
<dbReference type="Gene3D" id="3.60.150.10">
    <property type="entry name" value="Chorismate synthase AroC"/>
    <property type="match status" value="1"/>
</dbReference>
<accession>A0A347WK35</accession>
<comment type="subunit">
    <text evidence="11">Homotetramer.</text>
</comment>
<dbReference type="HAMAP" id="MF_00300">
    <property type="entry name" value="Chorismate_synth"/>
    <property type="match status" value="1"/>
</dbReference>
<dbReference type="RefSeq" id="WP_118990354.1">
    <property type="nucleotide sequence ID" value="NZ_CP023434.1"/>
</dbReference>
<comment type="pathway">
    <text evidence="1 11">Metabolic intermediate biosynthesis; chorismate biosynthesis; chorismate from D-erythrose 4-phosphate and phosphoenolpyruvate: step 7/7.</text>
</comment>
<evidence type="ECO:0000256" key="6">
    <source>
        <dbReference type="ARBA" id="ARBA00022643"/>
    </source>
</evidence>
<dbReference type="GO" id="GO:0008652">
    <property type="term" value="P:amino acid biosynthetic process"/>
    <property type="evidence" value="ECO:0007669"/>
    <property type="project" value="UniProtKB-KW"/>
</dbReference>
<comment type="cofactor">
    <cofactor evidence="11">
        <name>FMNH2</name>
        <dbReference type="ChEBI" id="CHEBI:57618"/>
    </cofactor>
    <text evidence="11">Reduced FMN (FMNH(2)).</text>
</comment>
<evidence type="ECO:0000256" key="2">
    <source>
        <dbReference type="ARBA" id="ARBA00008014"/>
    </source>
</evidence>
<dbReference type="GO" id="GO:0010181">
    <property type="term" value="F:FMN binding"/>
    <property type="evidence" value="ECO:0007669"/>
    <property type="project" value="TreeGrafter"/>
</dbReference>
<evidence type="ECO:0000256" key="12">
    <source>
        <dbReference type="SAM" id="MobiDB-lite"/>
    </source>
</evidence>
<feature type="binding site" evidence="11">
    <location>
        <position position="291"/>
    </location>
    <ligand>
        <name>FMN</name>
        <dbReference type="ChEBI" id="CHEBI:58210"/>
    </ligand>
</feature>
<keyword evidence="7 11" id="KW-0274">FAD</keyword>
<feature type="binding site" evidence="11">
    <location>
        <begin position="306"/>
        <end position="310"/>
    </location>
    <ligand>
        <name>FMN</name>
        <dbReference type="ChEBI" id="CHEBI:58210"/>
    </ligand>
</feature>
<reference evidence="13 14" key="1">
    <citation type="submission" date="2017-09" db="EMBL/GenBank/DDBJ databases">
        <title>Complete genome sequence of Oxytococcus suis strain ZY16052.</title>
        <authorList>
            <person name="Li F."/>
        </authorList>
    </citation>
    <scope>NUCLEOTIDE SEQUENCE [LARGE SCALE GENOMIC DNA]</scope>
    <source>
        <strain evidence="13 14">ZY16052</strain>
    </source>
</reference>
<evidence type="ECO:0000256" key="4">
    <source>
        <dbReference type="ARBA" id="ARBA00022605"/>
    </source>
</evidence>
<keyword evidence="10 11" id="KW-0456">Lyase</keyword>
<dbReference type="OrthoDB" id="9771806at2"/>
<feature type="binding site" evidence="11">
    <location>
        <position position="333"/>
    </location>
    <ligand>
        <name>FMN</name>
        <dbReference type="ChEBI" id="CHEBI:58210"/>
    </ligand>
</feature>
<keyword evidence="9 11" id="KW-0057">Aromatic amino acid biosynthesis</keyword>
<comment type="caution">
    <text evidence="11">Lacks conserved residue(s) required for the propagation of feature annotation.</text>
</comment>
<dbReference type="PROSITE" id="PS00788">
    <property type="entry name" value="CHORISMATE_SYNTHASE_2"/>
    <property type="match status" value="1"/>
</dbReference>
<evidence type="ECO:0000256" key="7">
    <source>
        <dbReference type="ARBA" id="ARBA00022827"/>
    </source>
</evidence>
<evidence type="ECO:0000313" key="14">
    <source>
        <dbReference type="Proteomes" id="UP000263232"/>
    </source>
</evidence>
<dbReference type="GO" id="GO:0009073">
    <property type="term" value="P:aromatic amino acid family biosynthetic process"/>
    <property type="evidence" value="ECO:0007669"/>
    <property type="project" value="UniProtKB-KW"/>
</dbReference>
<dbReference type="PANTHER" id="PTHR21085">
    <property type="entry name" value="CHORISMATE SYNTHASE"/>
    <property type="match status" value="1"/>
</dbReference>
<dbReference type="EMBL" id="CP023434">
    <property type="protein sequence ID" value="AXY25442.1"/>
    <property type="molecule type" value="Genomic_DNA"/>
</dbReference>
<dbReference type="NCBIfam" id="TIGR00033">
    <property type="entry name" value="aroC"/>
    <property type="match status" value="1"/>
</dbReference>
<evidence type="ECO:0000256" key="9">
    <source>
        <dbReference type="ARBA" id="ARBA00023141"/>
    </source>
</evidence>
<evidence type="ECO:0000256" key="11">
    <source>
        <dbReference type="HAMAP-Rule" id="MF_00300"/>
    </source>
</evidence>
<keyword evidence="8 11" id="KW-0521">NADP</keyword>
<evidence type="ECO:0000256" key="5">
    <source>
        <dbReference type="ARBA" id="ARBA00022630"/>
    </source>
</evidence>
<comment type="similarity">
    <text evidence="2 11">Belongs to the chorismate synthase family.</text>
</comment>
<keyword evidence="14" id="KW-1185">Reference proteome</keyword>
<dbReference type="UniPathway" id="UPA00053">
    <property type="reaction ID" value="UER00090"/>
</dbReference>
<keyword evidence="4 11" id="KW-0028">Amino-acid biosynthesis</keyword>
<evidence type="ECO:0000256" key="1">
    <source>
        <dbReference type="ARBA" id="ARBA00005044"/>
    </source>
</evidence>
<name>A0A347WK35_9LACT</name>
<dbReference type="Pfam" id="PF01264">
    <property type="entry name" value="Chorismate_synt"/>
    <property type="match status" value="1"/>
</dbReference>
<gene>
    <name evidence="11" type="primary">aroC</name>
    <name evidence="13" type="ORF">CL176_05195</name>
</gene>
<sequence>MSGVWGNKLKVSIFGESHGPAIGVTLHNLPAGIRLDEDAILKEMARRAPGSSDLTTPRKEKDQPEIVSGYLDGQTTGAPLTAVIWNTNTRSKDYSQMKRLMRPGQADYPGRMRYDGFADYRGSGHFSGRITAPLVFAGAIAKGWLAERGIRIGAHVLSIEKIYDRQYTLEDELTTELLQKWASEQLPLFEEEVRPDMEEAIYAAKQAEDSVGGVVETIVSGVPAGYGNPFFDSVEATLAHLIFSVPATKGLEFGSGFDIAAMRGSQANDAYYYDTNGNVKTKTNHNGGIIGGITYGMPIVFRTAIKPPASIGQDQETIDIESGENTTMETHGRHDPCIVPRVIPVLEAVTALALMDLILVKEGIEFAKS</sequence>
<dbReference type="AlphaFoldDB" id="A0A347WK35"/>
<feature type="binding site" evidence="11">
    <location>
        <position position="47"/>
    </location>
    <ligand>
        <name>NADP(+)</name>
        <dbReference type="ChEBI" id="CHEBI:58349"/>
    </ligand>
</feature>
<evidence type="ECO:0000313" key="13">
    <source>
        <dbReference type="EMBL" id="AXY25442.1"/>
    </source>
</evidence>
<dbReference type="Proteomes" id="UP000263232">
    <property type="component" value="Chromosome"/>
</dbReference>
<dbReference type="GO" id="GO:0009423">
    <property type="term" value="P:chorismate biosynthetic process"/>
    <property type="evidence" value="ECO:0007669"/>
    <property type="project" value="UniProtKB-UniRule"/>
</dbReference>
<dbReference type="InterPro" id="IPR020541">
    <property type="entry name" value="Chorismate_synthase_CS"/>
</dbReference>
<dbReference type="GO" id="GO:0005829">
    <property type="term" value="C:cytosol"/>
    <property type="evidence" value="ECO:0007669"/>
    <property type="project" value="TreeGrafter"/>
</dbReference>
<comment type="function">
    <text evidence="11">Catalyzes the anti-1,4-elimination of the C-3 phosphate and the C-6 proR hydrogen from 5-enolpyruvylshikimate-3-phosphate (EPSP) to yield chorismate, which is the branch point compound that serves as the starting substrate for the three terminal pathways of aromatic amino acid biosynthesis. This reaction introduces a second double bond into the aromatic ring system.</text>
</comment>
<dbReference type="PROSITE" id="PS00789">
    <property type="entry name" value="CHORISMATE_SYNTHASE_3"/>
    <property type="match status" value="1"/>
</dbReference>
<keyword evidence="5 11" id="KW-0285">Flavoprotein</keyword>
<feature type="binding site" evidence="11">
    <location>
        <begin position="125"/>
        <end position="127"/>
    </location>
    <ligand>
        <name>FMN</name>
        <dbReference type="ChEBI" id="CHEBI:58210"/>
    </ligand>
</feature>
<comment type="catalytic activity">
    <reaction evidence="11">
        <text>5-O-(1-carboxyvinyl)-3-phosphoshikimate = chorismate + phosphate</text>
        <dbReference type="Rhea" id="RHEA:21020"/>
        <dbReference type="ChEBI" id="CHEBI:29748"/>
        <dbReference type="ChEBI" id="CHEBI:43474"/>
        <dbReference type="ChEBI" id="CHEBI:57701"/>
        <dbReference type="EC" id="4.2.3.5"/>
    </reaction>
</comment>
<dbReference type="InterPro" id="IPR000453">
    <property type="entry name" value="Chorismate_synth"/>
</dbReference>
<protein>
    <recommendedName>
        <fullName evidence="3 11">Chorismate synthase</fullName>
        <shortName evidence="11">CS</shortName>
        <ecNumber evidence="3 11">4.2.3.5</ecNumber>
    </recommendedName>
    <alternativeName>
        <fullName evidence="11">5-enolpyruvylshikimate-3-phosphate phospholyase</fullName>
    </alternativeName>
</protein>
<dbReference type="EC" id="4.2.3.5" evidence="3 11"/>
<evidence type="ECO:0000256" key="8">
    <source>
        <dbReference type="ARBA" id="ARBA00022857"/>
    </source>
</evidence>
<dbReference type="KEGG" id="abae:CL176_05195"/>